<evidence type="ECO:0000256" key="1">
    <source>
        <dbReference type="ARBA" id="ARBA00004651"/>
    </source>
</evidence>
<dbReference type="EMBL" id="CP040825">
    <property type="protein sequence ID" value="QCZ36660.1"/>
    <property type="molecule type" value="Genomic_DNA"/>
</dbReference>
<proteinExistence type="predicted"/>
<evidence type="ECO:0000256" key="5">
    <source>
        <dbReference type="ARBA" id="ARBA00023136"/>
    </source>
</evidence>
<feature type="transmembrane region" description="Helical" evidence="6">
    <location>
        <begin position="256"/>
        <end position="274"/>
    </location>
</feature>
<keyword evidence="5 6" id="KW-0472">Membrane</keyword>
<feature type="transmembrane region" description="Helical" evidence="6">
    <location>
        <begin position="44"/>
        <end position="64"/>
    </location>
</feature>
<evidence type="ECO:0000313" key="7">
    <source>
        <dbReference type="EMBL" id="QCZ36660.1"/>
    </source>
</evidence>
<dbReference type="RefSeq" id="WP_139592143.1">
    <property type="nucleotide sequence ID" value="NZ_CP040825.1"/>
</dbReference>
<feature type="transmembrane region" description="Helical" evidence="6">
    <location>
        <begin position="216"/>
        <end position="236"/>
    </location>
</feature>
<comment type="subcellular location">
    <subcellularLocation>
        <location evidence="1">Cell membrane</location>
        <topology evidence="1">Multi-pass membrane protein</topology>
    </subcellularLocation>
</comment>
<evidence type="ECO:0008006" key="11">
    <source>
        <dbReference type="Google" id="ProtNLM"/>
    </source>
</evidence>
<evidence type="ECO:0000313" key="10">
    <source>
        <dbReference type="Proteomes" id="UP000315201"/>
    </source>
</evidence>
<name>A0A4Y6I5Q6_9MOLU</name>
<accession>A0A4Y6I5Q6</accession>
<dbReference type="AlphaFoldDB" id="A0A4Y6I5Q6"/>
<dbReference type="Proteomes" id="UP000315201">
    <property type="component" value="Chromosome"/>
</dbReference>
<dbReference type="OrthoDB" id="397438at2"/>
<accession>A0A5B7XVS4</accession>
<feature type="transmembrane region" description="Helical" evidence="6">
    <location>
        <begin position="317"/>
        <end position="339"/>
    </location>
</feature>
<dbReference type="Proteomes" id="UP000305457">
    <property type="component" value="Chromosome"/>
</dbReference>
<evidence type="ECO:0000313" key="9">
    <source>
        <dbReference type="Proteomes" id="UP000305457"/>
    </source>
</evidence>
<dbReference type="EMBL" id="CP041147">
    <property type="protein sequence ID" value="QDF64954.1"/>
    <property type="molecule type" value="Genomic_DNA"/>
</dbReference>
<sequence length="365" mass="43123">MNFLNKNKPTDYKKLISLKNKRKKFKNFHSNLIFPDRFLIVEKIYQFIVKDLIISFFAFILLYFKEAKSPRKRRKKVIDTVYARFVSKEYNFIWLSTAFYLLVSFVPVIYIVYLINLFLSNMDWYNNAIGSEYQNYFFNLILGRFLAGANNYLGEISISLSKTDELSWHTLLPWLLLFLSALYISSSGYEKLVSANNYIYDHYKIGTYWGNKFKGLLLVLFVAFWLWFISTLDILIEKQFVTIVDNNIQTSFANNLIYIIFTIIFFYTLMLGLFKFAPSFKNNFSYLNKGAILAAVPIILLVLLFQTINSYFSYSKFGSVVGFFLSIAFFINWFAYFMFLGITFNDAYYKNYISARTINKKSLFL</sequence>
<dbReference type="KEGG" id="mnh:FG904_01340"/>
<keyword evidence="2" id="KW-1003">Cell membrane</keyword>
<keyword evidence="3 6" id="KW-0812">Transmembrane</keyword>
<organism evidence="8 10">
    <name type="scientific">Mycoplasma nasistruthionis</name>
    <dbReference type="NCBI Taxonomy" id="353852"/>
    <lineage>
        <taxon>Bacteria</taxon>
        <taxon>Bacillati</taxon>
        <taxon>Mycoplasmatota</taxon>
        <taxon>Mollicutes</taxon>
        <taxon>Mycoplasmataceae</taxon>
        <taxon>Mycoplasma</taxon>
    </lineage>
</organism>
<dbReference type="GO" id="GO:0005886">
    <property type="term" value="C:plasma membrane"/>
    <property type="evidence" value="ECO:0007669"/>
    <property type="project" value="UniProtKB-SubCell"/>
</dbReference>
<gene>
    <name evidence="7" type="ORF">FG904_01340</name>
    <name evidence="8" type="ORF">FIV53_01360</name>
</gene>
<evidence type="ECO:0000256" key="6">
    <source>
        <dbReference type="SAM" id="Phobius"/>
    </source>
</evidence>
<feature type="transmembrane region" description="Helical" evidence="6">
    <location>
        <begin position="92"/>
        <end position="116"/>
    </location>
</feature>
<evidence type="ECO:0000256" key="3">
    <source>
        <dbReference type="ARBA" id="ARBA00022692"/>
    </source>
</evidence>
<dbReference type="InterPro" id="IPR017039">
    <property type="entry name" value="Virul_fac_BrkB"/>
</dbReference>
<dbReference type="Pfam" id="PF03631">
    <property type="entry name" value="Virul_fac_BrkB"/>
    <property type="match status" value="1"/>
</dbReference>
<evidence type="ECO:0000313" key="8">
    <source>
        <dbReference type="EMBL" id="QDF64954.1"/>
    </source>
</evidence>
<feature type="transmembrane region" description="Helical" evidence="6">
    <location>
        <begin position="166"/>
        <end position="184"/>
    </location>
</feature>
<evidence type="ECO:0000256" key="2">
    <source>
        <dbReference type="ARBA" id="ARBA00022475"/>
    </source>
</evidence>
<evidence type="ECO:0000256" key="4">
    <source>
        <dbReference type="ARBA" id="ARBA00022989"/>
    </source>
</evidence>
<protein>
    <recommendedName>
        <fullName evidence="11">YihY/virulence factor BrkB family protein</fullName>
    </recommendedName>
</protein>
<keyword evidence="4 6" id="KW-1133">Transmembrane helix</keyword>
<reference evidence="8 10" key="1">
    <citation type="submission" date="2019-06" db="EMBL/GenBank/DDBJ databases">
        <title>Mycoplasma nasistruthionis sp. nov. str Ms03.</title>
        <authorList>
            <person name="Botes A."/>
        </authorList>
    </citation>
    <scope>NUCLEOTIDE SEQUENCE [LARGE SCALE GENOMIC DNA]</scope>
    <source>
        <strain evidence="8 10">Ms03</strain>
    </source>
</reference>
<feature type="transmembrane region" description="Helical" evidence="6">
    <location>
        <begin position="286"/>
        <end position="305"/>
    </location>
</feature>
<reference evidence="7 9" key="2">
    <citation type="submission" date="2019-06" db="EMBL/GenBank/DDBJ databases">
        <title>Mycoplasma sp. 2F1A isolated from ostrich.</title>
        <authorList>
            <person name="Spergser J."/>
        </authorList>
    </citation>
    <scope>NUCLEOTIDE SEQUENCE [LARGE SCALE GENOMIC DNA]</scope>
    <source>
        <strain evidence="7 9">2F1A</strain>
    </source>
</reference>
<keyword evidence="10" id="KW-1185">Reference proteome</keyword>